<dbReference type="InterPro" id="IPR013324">
    <property type="entry name" value="RNA_pol_sigma_r3/r4-like"/>
</dbReference>
<dbReference type="RefSeq" id="WP_208556265.1">
    <property type="nucleotide sequence ID" value="NZ_JAGFPW010000005.1"/>
</dbReference>
<dbReference type="AlphaFoldDB" id="A0A8I2B569"/>
<dbReference type="Proteomes" id="UP000665181">
    <property type="component" value="Unassembled WGS sequence"/>
</dbReference>
<accession>A0A8I2B569</accession>
<evidence type="ECO:0000313" key="1">
    <source>
        <dbReference type="EMBL" id="MBO3794322.1"/>
    </source>
</evidence>
<evidence type="ECO:0000313" key="2">
    <source>
        <dbReference type="Proteomes" id="UP000665181"/>
    </source>
</evidence>
<dbReference type="EMBL" id="JAGFPW010000005">
    <property type="protein sequence ID" value="MBO3794322.1"/>
    <property type="molecule type" value="Genomic_DNA"/>
</dbReference>
<sequence>MTLATDDFVFEYQNTGDSSKLVSQYKNFLNKYTSLLWNDTIDFSNYDIRCFIACYIEDKEVRVNLRRGKFHSSETKKTAQQVLQKLRFKFRNHSFKELQSELIIPFLSCATMYKPQGRSFEKYLYVAYKFELKRYLDTLKLDALDRQGVMYIDIAEESEWKESIPDELIIQFDTDLELNDPEWIYGDKASEPFASLKPHERYIMAKYYFERYTDKEIAKMLPYNPKSIHRIRMRIKRKIQDMYYEGEIKWIRL</sequence>
<protein>
    <submittedName>
        <fullName evidence="1">Sigma-70 family RNA polymerase sigma factor</fullName>
    </submittedName>
</protein>
<name>A0A8I2B569_BACIU</name>
<gene>
    <name evidence="1" type="ORF">J5227_08365</name>
</gene>
<dbReference type="Gene3D" id="1.20.140.160">
    <property type="match status" value="1"/>
</dbReference>
<reference evidence="1" key="1">
    <citation type="submission" date="2021-03" db="EMBL/GenBank/DDBJ databases">
        <title>Isolation of Bacillus subtilis from fermented food sample.</title>
        <authorList>
            <person name="Lakshmanan V."/>
            <person name="Athira K."/>
            <person name="Rajagopal K."/>
        </authorList>
    </citation>
    <scope>NUCLEOTIDE SEQUENCE</scope>
    <source>
        <strain evidence="1">S1</strain>
    </source>
</reference>
<organism evidence="1 2">
    <name type="scientific">Bacillus subtilis</name>
    <dbReference type="NCBI Taxonomy" id="1423"/>
    <lineage>
        <taxon>Bacteria</taxon>
        <taxon>Bacillati</taxon>
        <taxon>Bacillota</taxon>
        <taxon>Bacilli</taxon>
        <taxon>Bacillales</taxon>
        <taxon>Bacillaceae</taxon>
        <taxon>Bacillus</taxon>
    </lineage>
</organism>
<dbReference type="SUPFAM" id="SSF88659">
    <property type="entry name" value="Sigma3 and sigma4 domains of RNA polymerase sigma factors"/>
    <property type="match status" value="1"/>
</dbReference>
<comment type="caution">
    <text evidence="1">The sequence shown here is derived from an EMBL/GenBank/DDBJ whole genome shotgun (WGS) entry which is preliminary data.</text>
</comment>
<proteinExistence type="predicted"/>